<dbReference type="AlphaFoldDB" id="A0A8W7PHT6"/>
<dbReference type="VEuPathDB" id="VectorBase:ACON2_034826"/>
<dbReference type="EnsemblMetazoa" id="ACOM031389-RA">
    <property type="protein sequence ID" value="ACOM031389-PA.1"/>
    <property type="gene ID" value="ACOM031389"/>
</dbReference>
<accession>A0A8W7PHT6</accession>
<protein>
    <submittedName>
        <fullName evidence="2">Uncharacterized protein</fullName>
    </submittedName>
</protein>
<proteinExistence type="predicted"/>
<reference evidence="2" key="1">
    <citation type="submission" date="2022-08" db="UniProtKB">
        <authorList>
            <consortium name="EnsemblMetazoa"/>
        </authorList>
    </citation>
    <scope>IDENTIFICATION</scope>
</reference>
<keyword evidence="1" id="KW-0175">Coiled coil</keyword>
<name>A0A8W7PHT6_ANOCL</name>
<sequence>MTTFVQSKLKQFGVPPKGLQDNAAQLEKVFRVVNDRNTFHQRQVDEQKLQNQNVTAELAEPLKLLQQEQQRNQLLQAKLVELSTTISQMETENKKLQAKINDNPTSSLLATSASKYGTQYSSEYSETHNTLLRVLERHQTELGRLTTAARSMETLTNDKLQQYGLSRKLTFDGRAANDIDTLRDIFHRLDVENDAVLRVLELHRQEHVERQQELDDLVKQLEHLYHGNIALEKNIKERNETLTKTLATNVKLERIVKERGLQ</sequence>
<evidence type="ECO:0000256" key="1">
    <source>
        <dbReference type="SAM" id="Coils"/>
    </source>
</evidence>
<feature type="coiled-coil region" evidence="1">
    <location>
        <begin position="65"/>
        <end position="99"/>
    </location>
</feature>
<organism evidence="2">
    <name type="scientific">Anopheles coluzzii</name>
    <name type="common">African malaria mosquito</name>
    <dbReference type="NCBI Taxonomy" id="1518534"/>
    <lineage>
        <taxon>Eukaryota</taxon>
        <taxon>Metazoa</taxon>
        <taxon>Ecdysozoa</taxon>
        <taxon>Arthropoda</taxon>
        <taxon>Hexapoda</taxon>
        <taxon>Insecta</taxon>
        <taxon>Pterygota</taxon>
        <taxon>Neoptera</taxon>
        <taxon>Endopterygota</taxon>
        <taxon>Diptera</taxon>
        <taxon>Nematocera</taxon>
        <taxon>Culicoidea</taxon>
        <taxon>Culicidae</taxon>
        <taxon>Anophelinae</taxon>
        <taxon>Anopheles</taxon>
    </lineage>
</organism>
<dbReference type="Proteomes" id="UP000075882">
    <property type="component" value="Unassembled WGS sequence"/>
</dbReference>
<dbReference type="Gene3D" id="1.20.5.340">
    <property type="match status" value="1"/>
</dbReference>
<evidence type="ECO:0000313" key="2">
    <source>
        <dbReference type="EnsemblMetazoa" id="ACOM031389-PA.1"/>
    </source>
</evidence>